<comment type="caution">
    <text evidence="1">The sequence shown here is derived from an EMBL/GenBank/DDBJ whole genome shotgun (WGS) entry which is preliminary data.</text>
</comment>
<accession>A0A4R2J5F4</accession>
<dbReference type="AlphaFoldDB" id="A0A4R2J5F4"/>
<dbReference type="OrthoDB" id="3175972at2"/>
<protein>
    <recommendedName>
        <fullName evidence="3">LysE type translocator</fullName>
    </recommendedName>
</protein>
<dbReference type="Proteomes" id="UP000295680">
    <property type="component" value="Unassembled WGS sequence"/>
</dbReference>
<dbReference type="EMBL" id="SLWS01000009">
    <property type="protein sequence ID" value="TCO54073.1"/>
    <property type="molecule type" value="Genomic_DNA"/>
</dbReference>
<evidence type="ECO:0000313" key="2">
    <source>
        <dbReference type="Proteomes" id="UP000295680"/>
    </source>
</evidence>
<dbReference type="RefSeq" id="WP_132123076.1">
    <property type="nucleotide sequence ID" value="NZ_SLWS01000009.1"/>
</dbReference>
<name>A0A4R2J5F4_9PSEU</name>
<gene>
    <name evidence="1" type="ORF">EV192_10953</name>
</gene>
<sequence length="84" mass="9538">MPDLGVRTWLSSRTEQQFGQADKVPVKRVLWRAIVTNLLNPKIILFDIAFLPQFVLLNRRSSQVVIHRIAATVFVGLALRLDVA</sequence>
<keyword evidence="2" id="KW-1185">Reference proteome</keyword>
<evidence type="ECO:0008006" key="3">
    <source>
        <dbReference type="Google" id="ProtNLM"/>
    </source>
</evidence>
<evidence type="ECO:0000313" key="1">
    <source>
        <dbReference type="EMBL" id="TCO54073.1"/>
    </source>
</evidence>
<reference evidence="1 2" key="1">
    <citation type="submission" date="2019-03" db="EMBL/GenBank/DDBJ databases">
        <title>Genomic Encyclopedia of Type Strains, Phase IV (KMG-IV): sequencing the most valuable type-strain genomes for metagenomic binning, comparative biology and taxonomic classification.</title>
        <authorList>
            <person name="Goeker M."/>
        </authorList>
    </citation>
    <scope>NUCLEOTIDE SEQUENCE [LARGE SCALE GENOMIC DNA]</scope>
    <source>
        <strain evidence="1 2">DSM 45934</strain>
    </source>
</reference>
<proteinExistence type="predicted"/>
<organism evidence="1 2">
    <name type="scientific">Actinocrispum wychmicini</name>
    <dbReference type="NCBI Taxonomy" id="1213861"/>
    <lineage>
        <taxon>Bacteria</taxon>
        <taxon>Bacillati</taxon>
        <taxon>Actinomycetota</taxon>
        <taxon>Actinomycetes</taxon>
        <taxon>Pseudonocardiales</taxon>
        <taxon>Pseudonocardiaceae</taxon>
        <taxon>Actinocrispum</taxon>
    </lineage>
</organism>